<reference evidence="2" key="1">
    <citation type="submission" date="2015-12" db="EMBL/GenBank/DDBJ databases">
        <title>Gene expression during late stages of embryo sac development: a critical building block for successful pollen-pistil interactions.</title>
        <authorList>
            <person name="Liu Y."/>
            <person name="Joly V."/>
            <person name="Sabar M."/>
            <person name="Matton D.P."/>
        </authorList>
    </citation>
    <scope>NUCLEOTIDE SEQUENCE</scope>
</reference>
<feature type="compositionally biased region" description="Basic and acidic residues" evidence="1">
    <location>
        <begin position="60"/>
        <end position="69"/>
    </location>
</feature>
<name>A0A0V0GUP9_SOLCH</name>
<evidence type="ECO:0000313" key="2">
    <source>
        <dbReference type="EMBL" id="JAP10982.1"/>
    </source>
</evidence>
<feature type="non-terminal residue" evidence="2">
    <location>
        <position position="174"/>
    </location>
</feature>
<feature type="region of interest" description="Disordered" evidence="1">
    <location>
        <begin position="60"/>
        <end position="93"/>
    </location>
</feature>
<organism evidence="2">
    <name type="scientific">Solanum chacoense</name>
    <name type="common">Chaco potato</name>
    <dbReference type="NCBI Taxonomy" id="4108"/>
    <lineage>
        <taxon>Eukaryota</taxon>
        <taxon>Viridiplantae</taxon>
        <taxon>Streptophyta</taxon>
        <taxon>Embryophyta</taxon>
        <taxon>Tracheophyta</taxon>
        <taxon>Spermatophyta</taxon>
        <taxon>Magnoliopsida</taxon>
        <taxon>eudicotyledons</taxon>
        <taxon>Gunneridae</taxon>
        <taxon>Pentapetalae</taxon>
        <taxon>asterids</taxon>
        <taxon>lamiids</taxon>
        <taxon>Solanales</taxon>
        <taxon>Solanaceae</taxon>
        <taxon>Solanoideae</taxon>
        <taxon>Solaneae</taxon>
        <taxon>Solanum</taxon>
    </lineage>
</organism>
<protein>
    <submittedName>
        <fullName evidence="2">Putative ovule protein</fullName>
    </submittedName>
</protein>
<feature type="compositionally biased region" description="Polar residues" evidence="1">
    <location>
        <begin position="1"/>
        <end position="14"/>
    </location>
</feature>
<feature type="compositionally biased region" description="Basic and acidic residues" evidence="1">
    <location>
        <begin position="15"/>
        <end position="31"/>
    </location>
</feature>
<evidence type="ECO:0000256" key="1">
    <source>
        <dbReference type="SAM" id="MobiDB-lite"/>
    </source>
</evidence>
<feature type="region of interest" description="Disordered" evidence="1">
    <location>
        <begin position="1"/>
        <end position="31"/>
    </location>
</feature>
<sequence>MIDTGNSTFGSNNLDKVRDPNLYNENKETETVESFHDTINDKDMEETKELQVYMRRNWNQEKETKDAHQNQKSTPQDLTDIQGNSPESNSDLPLVILDPDLPIAKRKGVRKVTNHPMSNLVSHRNLSPSYIAFLSQLSGMEIPRNVQDALNVPKWKEAILEEINAFKRNETWEM</sequence>
<proteinExistence type="predicted"/>
<dbReference type="AlphaFoldDB" id="A0A0V0GUP9"/>
<dbReference type="EMBL" id="GEDG01032122">
    <property type="protein sequence ID" value="JAP10982.1"/>
    <property type="molecule type" value="Transcribed_RNA"/>
</dbReference>
<feature type="compositionally biased region" description="Polar residues" evidence="1">
    <location>
        <begin position="70"/>
        <end position="90"/>
    </location>
</feature>
<accession>A0A0V0GUP9</accession>